<evidence type="ECO:0000313" key="3">
    <source>
        <dbReference type="EMBL" id="KAF7363813.1"/>
    </source>
</evidence>
<dbReference type="InterPro" id="IPR001810">
    <property type="entry name" value="F-box_dom"/>
</dbReference>
<keyword evidence="4" id="KW-1185">Reference proteome</keyword>
<comment type="caution">
    <text evidence="3">The sequence shown here is derived from an EMBL/GenBank/DDBJ whole genome shotgun (WGS) entry which is preliminary data.</text>
</comment>
<feature type="compositionally biased region" description="Basic and acidic residues" evidence="1">
    <location>
        <begin position="11"/>
        <end position="25"/>
    </location>
</feature>
<evidence type="ECO:0000259" key="2">
    <source>
        <dbReference type="Pfam" id="PF12937"/>
    </source>
</evidence>
<dbReference type="InterPro" id="IPR032675">
    <property type="entry name" value="LRR_dom_sf"/>
</dbReference>
<organism evidence="3 4">
    <name type="scientific">Mycena sanguinolenta</name>
    <dbReference type="NCBI Taxonomy" id="230812"/>
    <lineage>
        <taxon>Eukaryota</taxon>
        <taxon>Fungi</taxon>
        <taxon>Dikarya</taxon>
        <taxon>Basidiomycota</taxon>
        <taxon>Agaricomycotina</taxon>
        <taxon>Agaricomycetes</taxon>
        <taxon>Agaricomycetidae</taxon>
        <taxon>Agaricales</taxon>
        <taxon>Marasmiineae</taxon>
        <taxon>Mycenaceae</taxon>
        <taxon>Mycena</taxon>
    </lineage>
</organism>
<dbReference type="Proteomes" id="UP000623467">
    <property type="component" value="Unassembled WGS sequence"/>
</dbReference>
<accession>A0A8H6YMD4</accession>
<dbReference type="Gene3D" id="1.20.1280.50">
    <property type="match status" value="1"/>
</dbReference>
<feature type="region of interest" description="Disordered" evidence="1">
    <location>
        <begin position="1"/>
        <end position="25"/>
    </location>
</feature>
<dbReference type="EMBL" id="JACAZH010000007">
    <property type="protein sequence ID" value="KAF7363813.1"/>
    <property type="molecule type" value="Genomic_DNA"/>
</dbReference>
<sequence length="507" mass="58319">MTSASSSMRDVVLEPQERTSKSSRAEVQRFIDSEQSELKIISLESQITAPVELRDRERTCVAALRHLDSPIHSLPVELLAEIFEFVICNQQPRWRYIQYLLRISQVCSDWRQVTHSTPRLWARPMEIDLRARRSSAREQVHADSLKTQLLRAAPLTVPVSLLLDWESRNRSIPDEILCNAPRWRSLYFPDMATFLVVRQLAKARLENLEVLDLGGVDFPESDILLSFTASTVPRLRKLHIGIYTDVVPILLPWAQLSHLILRTRCPDITLEILYDCTNLLQVDVHTTVLDGFLEDIDVTLTHYRLHALSLHFLEAEGNVLRFLDHLSAPALEEIFLDFGHVRRQVWTMANFTEFQLRSPNITRLELLFCFLTSDELTTALRHAPSLTHLKLTHCHYCFDDALIDALRYKAGTIPLAPHLHDLHLEDIRNDFTEDLLAAMIASRWWTDAELASRLVPPPVARWTHVQLPYPFGQHFMDVLHDVPSDVVLNSSPPSIRPDPSRSQFDTL</sequence>
<protein>
    <recommendedName>
        <fullName evidence="2">F-box domain-containing protein</fullName>
    </recommendedName>
</protein>
<gene>
    <name evidence="3" type="ORF">MSAN_01039200</name>
</gene>
<name>A0A8H6YMD4_9AGAR</name>
<dbReference type="InterPro" id="IPR036047">
    <property type="entry name" value="F-box-like_dom_sf"/>
</dbReference>
<evidence type="ECO:0000313" key="4">
    <source>
        <dbReference type="Proteomes" id="UP000623467"/>
    </source>
</evidence>
<dbReference type="Pfam" id="PF12937">
    <property type="entry name" value="F-box-like"/>
    <property type="match status" value="1"/>
</dbReference>
<feature type="domain" description="F-box" evidence="2">
    <location>
        <begin position="71"/>
        <end position="124"/>
    </location>
</feature>
<dbReference type="SUPFAM" id="SSF81383">
    <property type="entry name" value="F-box domain"/>
    <property type="match status" value="1"/>
</dbReference>
<dbReference type="Gene3D" id="3.80.10.10">
    <property type="entry name" value="Ribonuclease Inhibitor"/>
    <property type="match status" value="1"/>
</dbReference>
<dbReference type="SUPFAM" id="SSF52047">
    <property type="entry name" value="RNI-like"/>
    <property type="match status" value="1"/>
</dbReference>
<reference evidence="3" key="1">
    <citation type="submission" date="2020-05" db="EMBL/GenBank/DDBJ databases">
        <title>Mycena genomes resolve the evolution of fungal bioluminescence.</title>
        <authorList>
            <person name="Tsai I.J."/>
        </authorList>
    </citation>
    <scope>NUCLEOTIDE SEQUENCE</scope>
    <source>
        <strain evidence="3">160909Yilan</strain>
    </source>
</reference>
<proteinExistence type="predicted"/>
<dbReference type="OrthoDB" id="2859752at2759"/>
<evidence type="ECO:0000256" key="1">
    <source>
        <dbReference type="SAM" id="MobiDB-lite"/>
    </source>
</evidence>
<dbReference type="AlphaFoldDB" id="A0A8H6YMD4"/>